<evidence type="ECO:0000256" key="1">
    <source>
        <dbReference type="SAM" id="Phobius"/>
    </source>
</evidence>
<keyword evidence="1" id="KW-0812">Transmembrane</keyword>
<dbReference type="Gene3D" id="1.10.287.70">
    <property type="match status" value="1"/>
</dbReference>
<reference evidence="3 4" key="1">
    <citation type="submission" date="2013-10" db="EMBL/GenBank/DDBJ databases">
        <title>Antibiotic resistance diversity of beta-lactamase producers in the General Hospital Vienna.</title>
        <authorList>
            <person name="Barisic I."/>
            <person name="Mitteregger D."/>
            <person name="Hirschl A.M."/>
            <person name="Noehammer C."/>
            <person name="Wiesinger-Mayr H."/>
        </authorList>
    </citation>
    <scope>NUCLEOTIDE SEQUENCE [LARGE SCALE GENOMIC DNA]</scope>
    <source>
        <strain evidence="3 4">ISC7</strain>
    </source>
</reference>
<feature type="transmembrane region" description="Helical" evidence="1">
    <location>
        <begin position="124"/>
        <end position="146"/>
    </location>
</feature>
<keyword evidence="3" id="KW-0813">Transport</keyword>
<feature type="transmembrane region" description="Helical" evidence="1">
    <location>
        <begin position="7"/>
        <end position="26"/>
    </location>
</feature>
<sequence>MTLRHDILALAVFLNGLLIFKTIYGMSVNLLDIFHIKAFSELDLSLLANAPLFMLGVFLVLNSIGLLFRAKLAWAISIILLLIALIYTLHFYPWLKFSIGFCIFTLVFLLILRKDFSHSSAAAGTIFAFISFTTLLFYSTYGALYLSEGFNPRIESLMTAFYFSIETMSTVGYGDIVPVSESARLLVMTPTY</sequence>
<feature type="transmembrane region" description="Helical" evidence="1">
    <location>
        <begin position="95"/>
        <end position="112"/>
    </location>
</feature>
<evidence type="ECO:0000259" key="2">
    <source>
        <dbReference type="Pfam" id="PF07885"/>
    </source>
</evidence>
<dbReference type="AlphaFoldDB" id="W1ESN2"/>
<feature type="domain" description="Potassium channel" evidence="2">
    <location>
        <begin position="134"/>
        <end position="188"/>
    </location>
</feature>
<feature type="transmembrane region" description="Helical" evidence="1">
    <location>
        <begin position="46"/>
        <end position="65"/>
    </location>
</feature>
<comment type="caution">
    <text evidence="3">The sequence shown here is derived from an EMBL/GenBank/DDBJ whole genome shotgun (WGS) entry which is preliminary data.</text>
</comment>
<keyword evidence="1" id="KW-0472">Membrane</keyword>
<evidence type="ECO:0000313" key="4">
    <source>
        <dbReference type="Proteomes" id="UP000019199"/>
    </source>
</evidence>
<accession>W1ESN2</accession>
<dbReference type="EMBL" id="CBWN010000007">
    <property type="protein sequence ID" value="CDL24423.1"/>
    <property type="molecule type" value="Genomic_DNA"/>
</dbReference>
<keyword evidence="3" id="KW-0407">Ion channel</keyword>
<protein>
    <submittedName>
        <fullName evidence="3">Potassium channel protein</fullName>
    </submittedName>
</protein>
<keyword evidence="3" id="KW-0406">Ion transport</keyword>
<dbReference type="InterPro" id="IPR013099">
    <property type="entry name" value="K_chnl_dom"/>
</dbReference>
<name>W1ESN2_ECOLX</name>
<dbReference type="GO" id="GO:0034220">
    <property type="term" value="P:monoatomic ion transmembrane transport"/>
    <property type="evidence" value="ECO:0007669"/>
    <property type="project" value="UniProtKB-KW"/>
</dbReference>
<keyword evidence="1" id="KW-1133">Transmembrane helix</keyword>
<dbReference type="Proteomes" id="UP000019199">
    <property type="component" value="Unassembled WGS sequence"/>
</dbReference>
<dbReference type="SUPFAM" id="SSF81324">
    <property type="entry name" value="Voltage-gated potassium channels"/>
    <property type="match status" value="1"/>
</dbReference>
<dbReference type="Pfam" id="PF07885">
    <property type="entry name" value="Ion_trans_2"/>
    <property type="match status" value="1"/>
</dbReference>
<organism evidence="3 4">
    <name type="scientific">Escherichia coli ISC7</name>
    <dbReference type="NCBI Taxonomy" id="1432555"/>
    <lineage>
        <taxon>Bacteria</taxon>
        <taxon>Pseudomonadati</taxon>
        <taxon>Pseudomonadota</taxon>
        <taxon>Gammaproteobacteria</taxon>
        <taxon>Enterobacterales</taxon>
        <taxon>Enterobacteriaceae</taxon>
        <taxon>Escherichia</taxon>
    </lineage>
</organism>
<proteinExistence type="predicted"/>
<evidence type="ECO:0000313" key="3">
    <source>
        <dbReference type="EMBL" id="CDL24423.1"/>
    </source>
</evidence>
<feature type="transmembrane region" description="Helical" evidence="1">
    <location>
        <begin position="72"/>
        <end position="89"/>
    </location>
</feature>